<evidence type="ECO:0000259" key="3">
    <source>
        <dbReference type="SMART" id="SM01266"/>
    </source>
</evidence>
<dbReference type="GO" id="GO:0016746">
    <property type="term" value="F:acyltransferase activity"/>
    <property type="evidence" value="ECO:0007669"/>
    <property type="project" value="UniProtKB-KW"/>
</dbReference>
<reference evidence="5" key="1">
    <citation type="submission" date="2023-06" db="EMBL/GenBank/DDBJ databases">
        <title>Identification and characterization of horizontal gene transfer across gut microbiota members of farm animals based on homology search.</title>
        <authorList>
            <person name="Zeman M."/>
            <person name="Kubasova T."/>
            <person name="Jahodarova E."/>
            <person name="Nykrynova M."/>
            <person name="Rychlik I."/>
        </authorList>
    </citation>
    <scope>NUCLEOTIDE SEQUENCE [LARGE SCALE GENOMIC DNA]</scope>
    <source>
        <strain evidence="5">ET341</strain>
    </source>
</reference>
<protein>
    <submittedName>
        <fullName evidence="4">Sugar O-acetyltransferase</fullName>
        <ecNumber evidence="4">2.3.1.-</ecNumber>
    </submittedName>
</protein>
<dbReference type="CDD" id="cd03357">
    <property type="entry name" value="LbH_MAT_GAT"/>
    <property type="match status" value="1"/>
</dbReference>
<dbReference type="PANTHER" id="PTHR23416:SF23">
    <property type="entry name" value="ACETYLTRANSFERASE C18B11.09C-RELATED"/>
    <property type="match status" value="1"/>
</dbReference>
<dbReference type="InterPro" id="IPR011004">
    <property type="entry name" value="Trimer_LpxA-like_sf"/>
</dbReference>
<dbReference type="InterPro" id="IPR001451">
    <property type="entry name" value="Hexapep"/>
</dbReference>
<keyword evidence="2 4" id="KW-0808">Transferase</keyword>
<dbReference type="Gene3D" id="2.160.10.10">
    <property type="entry name" value="Hexapeptide repeat proteins"/>
    <property type="match status" value="1"/>
</dbReference>
<organism evidence="4 5">
    <name type="scientific">Massilimicrobiota timonensis</name>
    <dbReference type="NCBI Taxonomy" id="1776392"/>
    <lineage>
        <taxon>Bacteria</taxon>
        <taxon>Bacillati</taxon>
        <taxon>Bacillota</taxon>
        <taxon>Erysipelotrichia</taxon>
        <taxon>Erysipelotrichales</taxon>
        <taxon>Erysipelotrichaceae</taxon>
        <taxon>Massilimicrobiota</taxon>
    </lineage>
</organism>
<dbReference type="Proteomes" id="UP001529275">
    <property type="component" value="Unassembled WGS sequence"/>
</dbReference>
<evidence type="ECO:0000313" key="4">
    <source>
        <dbReference type="EMBL" id="MDM8195514.1"/>
    </source>
</evidence>
<keyword evidence="5" id="KW-1185">Reference proteome</keyword>
<dbReference type="PANTHER" id="PTHR23416">
    <property type="entry name" value="SIALIC ACID SYNTHASE-RELATED"/>
    <property type="match status" value="1"/>
</dbReference>
<keyword evidence="4" id="KW-0012">Acyltransferase</keyword>
<sequence>MIRLKTEKEKMISGEKYNPANPRLVLERARANRICTKYNKRSFNEINMKSRLMRKLINTNGKFWIKPPFFCDYGYNIFIEKNVMLNYSCVILDVCPVKIGEHTLIGPNTHIYTACHSLVPDERISDIEFGKPVTIGKNVWIGGNCTILPGVTIGDNSVIGAGSVVTKDIPNNSIAVGNPAKVKSKNE</sequence>
<comment type="similarity">
    <text evidence="1">Belongs to the transferase hexapeptide repeat family.</text>
</comment>
<comment type="caution">
    <text evidence="4">The sequence shown here is derived from an EMBL/GenBank/DDBJ whole genome shotgun (WGS) entry which is preliminary data.</text>
</comment>
<evidence type="ECO:0000256" key="1">
    <source>
        <dbReference type="ARBA" id="ARBA00007274"/>
    </source>
</evidence>
<proteinExistence type="inferred from homology"/>
<dbReference type="RefSeq" id="WP_289527447.1">
    <property type="nucleotide sequence ID" value="NZ_JAUDCK010000009.1"/>
</dbReference>
<dbReference type="EMBL" id="JAUDCK010000009">
    <property type="protein sequence ID" value="MDM8195514.1"/>
    <property type="molecule type" value="Genomic_DNA"/>
</dbReference>
<gene>
    <name evidence="4" type="ORF">QUV98_04165</name>
</gene>
<dbReference type="InterPro" id="IPR051159">
    <property type="entry name" value="Hexapeptide_acetyltransf"/>
</dbReference>
<reference evidence="4 5" key="2">
    <citation type="submission" date="2023-06" db="EMBL/GenBank/DDBJ databases">
        <authorList>
            <person name="Zeman M."/>
            <person name="Kubasova T."/>
            <person name="Jahodarova E."/>
            <person name="Nykrynova M."/>
            <person name="Rychlik I."/>
        </authorList>
    </citation>
    <scope>NUCLEOTIDE SEQUENCE [LARGE SCALE GENOMIC DNA]</scope>
    <source>
        <strain evidence="4 5">ET341</strain>
    </source>
</reference>
<dbReference type="SMART" id="SM01266">
    <property type="entry name" value="Mac"/>
    <property type="match status" value="1"/>
</dbReference>
<feature type="domain" description="Maltose/galactoside acetyltransferase" evidence="3">
    <location>
        <begin position="8"/>
        <end position="62"/>
    </location>
</feature>
<dbReference type="InterPro" id="IPR024688">
    <property type="entry name" value="Mac_dom"/>
</dbReference>
<dbReference type="EC" id="2.3.1.-" evidence="4"/>
<dbReference type="Pfam" id="PF12464">
    <property type="entry name" value="Mac"/>
    <property type="match status" value="1"/>
</dbReference>
<evidence type="ECO:0000313" key="5">
    <source>
        <dbReference type="Proteomes" id="UP001529275"/>
    </source>
</evidence>
<evidence type="ECO:0000256" key="2">
    <source>
        <dbReference type="ARBA" id="ARBA00022679"/>
    </source>
</evidence>
<name>A0ABT7UH84_9FIRM</name>
<accession>A0ABT7UH84</accession>
<dbReference type="Pfam" id="PF00132">
    <property type="entry name" value="Hexapep"/>
    <property type="match status" value="1"/>
</dbReference>
<dbReference type="SUPFAM" id="SSF51161">
    <property type="entry name" value="Trimeric LpxA-like enzymes"/>
    <property type="match status" value="1"/>
</dbReference>